<protein>
    <submittedName>
        <fullName evidence="2">Class I SAM-dependent methyltransferase</fullName>
    </submittedName>
</protein>
<dbReference type="SUPFAM" id="SSF53335">
    <property type="entry name" value="S-adenosyl-L-methionine-dependent methyltransferases"/>
    <property type="match status" value="1"/>
</dbReference>
<keyword evidence="3" id="KW-1185">Reference proteome</keyword>
<evidence type="ECO:0000259" key="1">
    <source>
        <dbReference type="Pfam" id="PF08241"/>
    </source>
</evidence>
<accession>A0A8J8SCW6</accession>
<dbReference type="GO" id="GO:0032259">
    <property type="term" value="P:methylation"/>
    <property type="evidence" value="ECO:0007669"/>
    <property type="project" value="UniProtKB-KW"/>
</dbReference>
<name>A0A8J8SCW6_9FIRM</name>
<dbReference type="CDD" id="cd02440">
    <property type="entry name" value="AdoMet_MTases"/>
    <property type="match status" value="1"/>
</dbReference>
<dbReference type="InterPro" id="IPR013216">
    <property type="entry name" value="Methyltransf_11"/>
</dbReference>
<organism evidence="2 3">
    <name type="scientific">Vallitalea guaymasensis</name>
    <dbReference type="NCBI Taxonomy" id="1185412"/>
    <lineage>
        <taxon>Bacteria</taxon>
        <taxon>Bacillati</taxon>
        <taxon>Bacillota</taxon>
        <taxon>Clostridia</taxon>
        <taxon>Lachnospirales</taxon>
        <taxon>Vallitaleaceae</taxon>
        <taxon>Vallitalea</taxon>
    </lineage>
</organism>
<gene>
    <name evidence="2" type="ORF">HYG85_14805</name>
</gene>
<dbReference type="RefSeq" id="WP_212690330.1">
    <property type="nucleotide sequence ID" value="NZ_CP058561.1"/>
</dbReference>
<dbReference type="Pfam" id="PF08241">
    <property type="entry name" value="Methyltransf_11"/>
    <property type="match status" value="1"/>
</dbReference>
<dbReference type="AlphaFoldDB" id="A0A8J8SCW6"/>
<dbReference type="PANTHER" id="PTHR43591">
    <property type="entry name" value="METHYLTRANSFERASE"/>
    <property type="match status" value="1"/>
</dbReference>
<dbReference type="KEGG" id="vgu:HYG85_14805"/>
<dbReference type="EMBL" id="CP058561">
    <property type="protein sequence ID" value="QUH30114.1"/>
    <property type="molecule type" value="Genomic_DNA"/>
</dbReference>
<feature type="domain" description="Methyltransferase type 11" evidence="1">
    <location>
        <begin position="39"/>
        <end position="134"/>
    </location>
</feature>
<dbReference type="InterPro" id="IPR029063">
    <property type="entry name" value="SAM-dependent_MTases_sf"/>
</dbReference>
<keyword evidence="2" id="KW-0808">Transferase</keyword>
<evidence type="ECO:0000313" key="2">
    <source>
        <dbReference type="EMBL" id="QUH30114.1"/>
    </source>
</evidence>
<dbReference type="Proteomes" id="UP000677305">
    <property type="component" value="Chromosome"/>
</dbReference>
<proteinExistence type="predicted"/>
<sequence>MDYNYQKSYWNKMADSKNFTTPFQFNVFSKYISKNDTILDIGCGYGRTLDQLYEKGYNNLYGIDFSKNMIDRGKLQYPHLNLKCTDSKTLEYEDNSFDAVIILAVLTSIISDNDQRALISEIRRILKPKGVIYINDFLINSDERNVKRYNVFHNKFNKYGVFELPEGAIMRHHTVDWIRELLSCFDRIEFKEMSYTTMNGNTSKGFYYLGRKEV</sequence>
<reference evidence="2 3" key="1">
    <citation type="submission" date="2020-07" db="EMBL/GenBank/DDBJ databases">
        <title>Vallitalea guaymasensis genome.</title>
        <authorList>
            <person name="Postec A."/>
        </authorList>
    </citation>
    <scope>NUCLEOTIDE SEQUENCE [LARGE SCALE GENOMIC DNA]</scope>
    <source>
        <strain evidence="2 3">Ra1766G1</strain>
    </source>
</reference>
<evidence type="ECO:0000313" key="3">
    <source>
        <dbReference type="Proteomes" id="UP000677305"/>
    </source>
</evidence>
<dbReference type="Gene3D" id="3.40.50.150">
    <property type="entry name" value="Vaccinia Virus protein VP39"/>
    <property type="match status" value="1"/>
</dbReference>
<keyword evidence="2" id="KW-0489">Methyltransferase</keyword>
<dbReference type="GO" id="GO:0008757">
    <property type="term" value="F:S-adenosylmethionine-dependent methyltransferase activity"/>
    <property type="evidence" value="ECO:0007669"/>
    <property type="project" value="InterPro"/>
</dbReference>